<organism evidence="4 5">
    <name type="scientific">Bifidobacterium avesanii</name>
    <dbReference type="NCBI Taxonomy" id="1798157"/>
    <lineage>
        <taxon>Bacteria</taxon>
        <taxon>Bacillati</taxon>
        <taxon>Actinomycetota</taxon>
        <taxon>Actinomycetes</taxon>
        <taxon>Bifidobacteriales</taxon>
        <taxon>Bifidobacteriaceae</taxon>
        <taxon>Bifidobacterium</taxon>
    </lineage>
</organism>
<keyword evidence="5" id="KW-1185">Reference proteome</keyword>
<dbReference type="Pfam" id="PF00440">
    <property type="entry name" value="TetR_N"/>
    <property type="match status" value="1"/>
</dbReference>
<dbReference type="SUPFAM" id="SSF46689">
    <property type="entry name" value="Homeodomain-like"/>
    <property type="match status" value="1"/>
</dbReference>
<evidence type="ECO:0000256" key="1">
    <source>
        <dbReference type="ARBA" id="ARBA00023125"/>
    </source>
</evidence>
<evidence type="ECO:0000313" key="4">
    <source>
        <dbReference type="EMBL" id="NEG77678.1"/>
    </source>
</evidence>
<proteinExistence type="predicted"/>
<dbReference type="InterPro" id="IPR001647">
    <property type="entry name" value="HTH_TetR"/>
</dbReference>
<dbReference type="PANTHER" id="PTHR43479:SF11">
    <property type="entry name" value="ACREF_ENVCD OPERON REPRESSOR-RELATED"/>
    <property type="match status" value="1"/>
</dbReference>
<reference evidence="4 5" key="1">
    <citation type="submission" date="2019-10" db="EMBL/GenBank/DDBJ databases">
        <title>Bifidobacterium from non-human primates.</title>
        <authorList>
            <person name="Modesto M."/>
        </authorList>
    </citation>
    <scope>NUCLEOTIDE SEQUENCE [LARGE SCALE GENOMIC DNA]</scope>
    <source>
        <strain evidence="4 5">TREC</strain>
    </source>
</reference>
<dbReference type="AlphaFoldDB" id="A0A7K3TF27"/>
<keyword evidence="1 2" id="KW-0238">DNA-binding</keyword>
<dbReference type="Proteomes" id="UP000469763">
    <property type="component" value="Unassembled WGS sequence"/>
</dbReference>
<feature type="domain" description="HTH tetR-type" evidence="3">
    <location>
        <begin position="9"/>
        <end position="69"/>
    </location>
</feature>
<dbReference type="GO" id="GO:0003677">
    <property type="term" value="F:DNA binding"/>
    <property type="evidence" value="ECO:0007669"/>
    <property type="project" value="UniProtKB-UniRule"/>
</dbReference>
<name>A0A7K3TF27_9BIFI</name>
<dbReference type="InterPro" id="IPR009057">
    <property type="entry name" value="Homeodomain-like_sf"/>
</dbReference>
<feature type="DNA-binding region" description="H-T-H motif" evidence="2">
    <location>
        <begin position="32"/>
        <end position="51"/>
    </location>
</feature>
<sequence>MGRPKANDASAPQRMRDTFWKLLADKPYARITVSDVTRESGLNRSAFYYHYASIAELADDAIAAIYDDPTIIAFIVSMIRKPDDKLFDRAEYFIASNQYRDMLSRVSLIAGPHGSTGLVRQFKDFIEDTWLKLLGVDRDALDQGQRITLEFAASGILGAIGAGMALTPETATALRRSRTPELISQMVNSLRTPAAPEAGEK</sequence>
<dbReference type="EMBL" id="WHZY01000001">
    <property type="protein sequence ID" value="NEG77678.1"/>
    <property type="molecule type" value="Genomic_DNA"/>
</dbReference>
<evidence type="ECO:0000259" key="3">
    <source>
        <dbReference type="PROSITE" id="PS50977"/>
    </source>
</evidence>
<dbReference type="PROSITE" id="PS50977">
    <property type="entry name" value="HTH_TETR_2"/>
    <property type="match status" value="1"/>
</dbReference>
<accession>A0A7K3TF27</accession>
<dbReference type="OrthoDB" id="9810250at2"/>
<gene>
    <name evidence="4" type="ORF">GFD22_01485</name>
</gene>
<dbReference type="RefSeq" id="WP_152349594.1">
    <property type="nucleotide sequence ID" value="NZ_WBSN01000001.1"/>
</dbReference>
<evidence type="ECO:0000256" key="2">
    <source>
        <dbReference type="PROSITE-ProRule" id="PRU00335"/>
    </source>
</evidence>
<protein>
    <submittedName>
        <fullName evidence="4">TetR family transcriptional regulator</fullName>
    </submittedName>
</protein>
<dbReference type="PANTHER" id="PTHR43479">
    <property type="entry name" value="ACREF/ENVCD OPERON REPRESSOR-RELATED"/>
    <property type="match status" value="1"/>
</dbReference>
<dbReference type="Gene3D" id="1.10.357.10">
    <property type="entry name" value="Tetracycline Repressor, domain 2"/>
    <property type="match status" value="1"/>
</dbReference>
<evidence type="ECO:0000313" key="5">
    <source>
        <dbReference type="Proteomes" id="UP000469763"/>
    </source>
</evidence>
<dbReference type="InterPro" id="IPR050624">
    <property type="entry name" value="HTH-type_Tx_Regulator"/>
</dbReference>
<comment type="caution">
    <text evidence="4">The sequence shown here is derived from an EMBL/GenBank/DDBJ whole genome shotgun (WGS) entry which is preliminary data.</text>
</comment>